<feature type="transmembrane region" description="Helical" evidence="15">
    <location>
        <begin position="159"/>
        <end position="177"/>
    </location>
</feature>
<evidence type="ECO:0000313" key="18">
    <source>
        <dbReference type="Proteomes" id="UP000011064"/>
    </source>
</evidence>
<evidence type="ECO:0000256" key="4">
    <source>
        <dbReference type="ARBA" id="ARBA00022448"/>
    </source>
</evidence>
<evidence type="ECO:0000256" key="3">
    <source>
        <dbReference type="ARBA" id="ARBA00016584"/>
    </source>
</evidence>
<feature type="region of interest" description="Disordered" evidence="14">
    <location>
        <begin position="209"/>
        <end position="241"/>
    </location>
</feature>
<dbReference type="VEuPathDB" id="FungiDB:GMDG_06187"/>
<dbReference type="OrthoDB" id="20303at2759"/>
<sequence length="274" mass="29441">MHLLTPLLLALLTLSDPTTAARKSGTSVLLSQVKSLTLRSSASTAHRRVPAIPQLKCAGGNGCRHYSIDVMRCKNAGSDYDDENIQWTCTADLPEEFKLGSTDVICEGYDSPEDPRVLKGSCGVEYRLLLTKRGEEVYGSGGHNVFSGQDGDVSGFAQFVFWAIFLGVAAWILYSIWQDWRTTRVLPRREPRRDGFWGRRMGAVVVVGGGGGGGDYPTDPPPPYPGTGKSSPGQGGWRPGFWSGAAGGAAAGYMAGSRGNRQQENRGLGVVWRG</sequence>
<keyword evidence="18" id="KW-1185">Reference proteome</keyword>
<dbReference type="Proteomes" id="UP000011064">
    <property type="component" value="Unassembled WGS sequence"/>
</dbReference>
<dbReference type="AlphaFoldDB" id="L8FSA9"/>
<proteinExistence type="inferred from homology"/>
<dbReference type="Pfam" id="PF06682">
    <property type="entry name" value="SARAF"/>
    <property type="match status" value="1"/>
</dbReference>
<keyword evidence="10 15" id="KW-1133">Transmembrane helix</keyword>
<evidence type="ECO:0000256" key="16">
    <source>
        <dbReference type="SAM" id="SignalP"/>
    </source>
</evidence>
<feature type="chain" id="PRO_5003989057" description="Store-operated calcium entry-associated regulatory factor" evidence="16">
    <location>
        <begin position="21"/>
        <end position="274"/>
    </location>
</feature>
<evidence type="ECO:0000256" key="5">
    <source>
        <dbReference type="ARBA" id="ARBA00022568"/>
    </source>
</evidence>
<evidence type="ECO:0000256" key="1">
    <source>
        <dbReference type="ARBA" id="ARBA00004115"/>
    </source>
</evidence>
<keyword evidence="6 15" id="KW-0812">Transmembrane</keyword>
<dbReference type="InParanoid" id="L8FSA9"/>
<dbReference type="HOGENOM" id="CLU_046802_1_0_1"/>
<evidence type="ECO:0000256" key="8">
    <source>
        <dbReference type="ARBA" id="ARBA00022824"/>
    </source>
</evidence>
<protein>
    <recommendedName>
        <fullName evidence="3">Store-operated calcium entry-associated regulatory factor</fullName>
    </recommendedName>
    <alternativeName>
        <fullName evidence="13">Transmembrane protein 66</fullName>
    </alternativeName>
</protein>
<dbReference type="PANTHER" id="PTHR15929">
    <property type="entry name" value="STORE-OPERATED CALCIUM ENTRY-ASSOCIATED REGULATORY FACTOR"/>
    <property type="match status" value="1"/>
</dbReference>
<keyword evidence="9" id="KW-0106">Calcium</keyword>
<dbReference type="GO" id="GO:2001256">
    <property type="term" value="P:regulation of store-operated calcium entry"/>
    <property type="evidence" value="ECO:0007669"/>
    <property type="project" value="InterPro"/>
</dbReference>
<dbReference type="GO" id="GO:0006816">
    <property type="term" value="P:calcium ion transport"/>
    <property type="evidence" value="ECO:0007669"/>
    <property type="project" value="UniProtKB-KW"/>
</dbReference>
<evidence type="ECO:0000256" key="7">
    <source>
        <dbReference type="ARBA" id="ARBA00022729"/>
    </source>
</evidence>
<evidence type="ECO:0000256" key="14">
    <source>
        <dbReference type="SAM" id="MobiDB-lite"/>
    </source>
</evidence>
<dbReference type="InterPro" id="IPR009567">
    <property type="entry name" value="SARAF"/>
</dbReference>
<keyword evidence="11" id="KW-0406">Ion transport</keyword>
<evidence type="ECO:0000256" key="15">
    <source>
        <dbReference type="SAM" id="Phobius"/>
    </source>
</evidence>
<keyword evidence="12 15" id="KW-0472">Membrane</keyword>
<evidence type="ECO:0000256" key="10">
    <source>
        <dbReference type="ARBA" id="ARBA00022989"/>
    </source>
</evidence>
<evidence type="ECO:0000313" key="17">
    <source>
        <dbReference type="EMBL" id="ELR03454.1"/>
    </source>
</evidence>
<organism evidence="17 18">
    <name type="scientific">Pseudogymnoascus destructans (strain ATCC MYA-4855 / 20631-21)</name>
    <name type="common">Bat white-nose syndrome fungus</name>
    <name type="synonym">Geomyces destructans</name>
    <dbReference type="NCBI Taxonomy" id="658429"/>
    <lineage>
        <taxon>Eukaryota</taxon>
        <taxon>Fungi</taxon>
        <taxon>Dikarya</taxon>
        <taxon>Ascomycota</taxon>
        <taxon>Pezizomycotina</taxon>
        <taxon>Leotiomycetes</taxon>
        <taxon>Thelebolales</taxon>
        <taxon>Thelebolaceae</taxon>
        <taxon>Pseudogymnoascus</taxon>
    </lineage>
</organism>
<dbReference type="EMBL" id="GL573316">
    <property type="protein sequence ID" value="ELR03454.1"/>
    <property type="molecule type" value="Genomic_DNA"/>
</dbReference>
<gene>
    <name evidence="17" type="ORF">GMDG_06187</name>
</gene>
<keyword evidence="8" id="KW-0256">Endoplasmic reticulum</keyword>
<feature type="signal peptide" evidence="16">
    <location>
        <begin position="1"/>
        <end position="20"/>
    </location>
</feature>
<evidence type="ECO:0000256" key="2">
    <source>
        <dbReference type="ARBA" id="ARBA00006833"/>
    </source>
</evidence>
<evidence type="ECO:0000256" key="6">
    <source>
        <dbReference type="ARBA" id="ARBA00022692"/>
    </source>
</evidence>
<accession>L8FSA9</accession>
<comment type="similarity">
    <text evidence="2">Belongs to the SARAF family.</text>
</comment>
<reference evidence="18" key="1">
    <citation type="submission" date="2010-09" db="EMBL/GenBank/DDBJ databases">
        <title>The genome sequence of Geomyces destructans 20631-21.</title>
        <authorList>
            <consortium name="The Broad Institute Genome Sequencing Platform"/>
            <person name="Cuomo C.A."/>
            <person name="Blehert D.S."/>
            <person name="Lorch J.M."/>
            <person name="Young S.K."/>
            <person name="Zeng Q."/>
            <person name="Gargeya S."/>
            <person name="Fitzgerald M."/>
            <person name="Haas B."/>
            <person name="Abouelleil A."/>
            <person name="Alvarado L."/>
            <person name="Arachchi H.M."/>
            <person name="Berlin A."/>
            <person name="Brown A."/>
            <person name="Chapman S.B."/>
            <person name="Chen Z."/>
            <person name="Dunbar C."/>
            <person name="Freedman E."/>
            <person name="Gearin G."/>
            <person name="Gellesch M."/>
            <person name="Goldberg J."/>
            <person name="Griggs A."/>
            <person name="Gujja S."/>
            <person name="Heiman D."/>
            <person name="Howarth C."/>
            <person name="Larson L."/>
            <person name="Lui A."/>
            <person name="MacDonald P.J.P."/>
            <person name="Montmayeur A."/>
            <person name="Murphy C."/>
            <person name="Neiman D."/>
            <person name="Pearson M."/>
            <person name="Priest M."/>
            <person name="Roberts A."/>
            <person name="Saif S."/>
            <person name="Shea T."/>
            <person name="Shenoy N."/>
            <person name="Sisk P."/>
            <person name="Stolte C."/>
            <person name="Sykes S."/>
            <person name="Wortman J."/>
            <person name="Nusbaum C."/>
            <person name="Birren B."/>
        </authorList>
    </citation>
    <scope>NUCLEOTIDE SEQUENCE [LARGE SCALE GENOMIC DNA]</scope>
    <source>
        <strain evidence="18">ATCC MYA-4855 / 20631-21</strain>
    </source>
</reference>
<evidence type="ECO:0000256" key="13">
    <source>
        <dbReference type="ARBA" id="ARBA00031116"/>
    </source>
</evidence>
<feature type="region of interest" description="Disordered" evidence="14">
    <location>
        <begin position="255"/>
        <end position="274"/>
    </location>
</feature>
<keyword evidence="5" id="KW-0109">Calcium transport</keyword>
<keyword evidence="7 16" id="KW-0732">Signal</keyword>
<dbReference type="PANTHER" id="PTHR15929:SF0">
    <property type="entry name" value="STORE-OPERATED CALCIUM ENTRY-ASSOCIATED REGULATORY FACTOR"/>
    <property type="match status" value="1"/>
</dbReference>
<dbReference type="GO" id="GO:0005789">
    <property type="term" value="C:endoplasmic reticulum membrane"/>
    <property type="evidence" value="ECO:0007669"/>
    <property type="project" value="UniProtKB-SubCell"/>
</dbReference>
<keyword evidence="4" id="KW-0813">Transport</keyword>
<dbReference type="STRING" id="658429.L8FSA9"/>
<evidence type="ECO:0000256" key="9">
    <source>
        <dbReference type="ARBA" id="ARBA00022837"/>
    </source>
</evidence>
<evidence type="ECO:0000256" key="12">
    <source>
        <dbReference type="ARBA" id="ARBA00023136"/>
    </source>
</evidence>
<evidence type="ECO:0000256" key="11">
    <source>
        <dbReference type="ARBA" id="ARBA00023065"/>
    </source>
</evidence>
<name>L8FSA9_PSED2</name>
<comment type="subcellular location">
    <subcellularLocation>
        <location evidence="1">Endoplasmic reticulum membrane</location>
        <topology evidence="1">Single-pass type I membrane protein</topology>
    </subcellularLocation>
</comment>